<keyword evidence="3" id="KW-0809">Transit peptide</keyword>
<dbReference type="InterPro" id="IPR003690">
    <property type="entry name" value="MTERF"/>
</dbReference>
<accession>A0A482VTT8</accession>
<evidence type="ECO:0000256" key="1">
    <source>
        <dbReference type="ARBA" id="ARBA00004173"/>
    </source>
</evidence>
<evidence type="ECO:0000256" key="7">
    <source>
        <dbReference type="ARBA" id="ARBA00071275"/>
    </source>
</evidence>
<comment type="similarity">
    <text evidence="2">Belongs to the mTERF family.</text>
</comment>
<dbReference type="SMART" id="SM00733">
    <property type="entry name" value="Mterf"/>
    <property type="match status" value="5"/>
</dbReference>
<keyword evidence="9" id="KW-1185">Reference proteome</keyword>
<protein>
    <recommendedName>
        <fullName evidence="7">Transcription termination factor 3, mitochondrial</fullName>
    </recommendedName>
</protein>
<evidence type="ECO:0000256" key="2">
    <source>
        <dbReference type="ARBA" id="ARBA00007692"/>
    </source>
</evidence>
<evidence type="ECO:0000313" key="9">
    <source>
        <dbReference type="Proteomes" id="UP000292052"/>
    </source>
</evidence>
<name>A0A482VTT8_ASBVE</name>
<organism evidence="8 9">
    <name type="scientific">Asbolus verrucosus</name>
    <name type="common">Desert ironclad beetle</name>
    <dbReference type="NCBI Taxonomy" id="1661398"/>
    <lineage>
        <taxon>Eukaryota</taxon>
        <taxon>Metazoa</taxon>
        <taxon>Ecdysozoa</taxon>
        <taxon>Arthropoda</taxon>
        <taxon>Hexapoda</taxon>
        <taxon>Insecta</taxon>
        <taxon>Pterygota</taxon>
        <taxon>Neoptera</taxon>
        <taxon>Endopterygota</taxon>
        <taxon>Coleoptera</taxon>
        <taxon>Polyphaga</taxon>
        <taxon>Cucujiformia</taxon>
        <taxon>Tenebrionidae</taxon>
        <taxon>Pimeliinae</taxon>
        <taxon>Asbolus</taxon>
    </lineage>
</organism>
<dbReference type="Proteomes" id="UP000292052">
    <property type="component" value="Unassembled WGS sequence"/>
</dbReference>
<dbReference type="STRING" id="1661398.A0A482VTT8"/>
<dbReference type="GO" id="GO:0061668">
    <property type="term" value="P:mitochondrial ribosome assembly"/>
    <property type="evidence" value="ECO:0007669"/>
    <property type="project" value="TreeGrafter"/>
</dbReference>
<dbReference type="EMBL" id="QDEB01064807">
    <property type="protein sequence ID" value="RZC36136.1"/>
    <property type="molecule type" value="Genomic_DNA"/>
</dbReference>
<dbReference type="OrthoDB" id="637682at2759"/>
<dbReference type="InterPro" id="IPR038538">
    <property type="entry name" value="MTERF_sf"/>
</dbReference>
<dbReference type="GO" id="GO:0005739">
    <property type="term" value="C:mitochondrion"/>
    <property type="evidence" value="ECO:0007669"/>
    <property type="project" value="UniProtKB-SubCell"/>
</dbReference>
<comment type="subcellular location">
    <subcellularLocation>
        <location evidence="1">Mitochondrion</location>
    </subcellularLocation>
</comment>
<reference evidence="8 9" key="1">
    <citation type="submission" date="2017-03" db="EMBL/GenBank/DDBJ databases">
        <title>Genome of the blue death feigning beetle - Asbolus verrucosus.</title>
        <authorList>
            <person name="Rider S.D."/>
        </authorList>
    </citation>
    <scope>NUCLEOTIDE SEQUENCE [LARGE SCALE GENOMIC DNA]</scope>
    <source>
        <strain evidence="8">Butters</strain>
        <tissue evidence="8">Head and leg muscle</tissue>
    </source>
</reference>
<evidence type="ECO:0000313" key="8">
    <source>
        <dbReference type="EMBL" id="RZC36136.1"/>
    </source>
</evidence>
<evidence type="ECO:0000256" key="6">
    <source>
        <dbReference type="ARBA" id="ARBA00023163"/>
    </source>
</evidence>
<dbReference type="GO" id="GO:0006390">
    <property type="term" value="P:mitochondrial transcription"/>
    <property type="evidence" value="ECO:0007669"/>
    <property type="project" value="TreeGrafter"/>
</dbReference>
<dbReference type="Gene3D" id="1.25.70.10">
    <property type="entry name" value="Transcription termination factor 3, mitochondrial"/>
    <property type="match status" value="1"/>
</dbReference>
<dbReference type="GO" id="GO:0003676">
    <property type="term" value="F:nucleic acid binding"/>
    <property type="evidence" value="ECO:0007669"/>
    <property type="project" value="InterPro"/>
</dbReference>
<dbReference type="PANTHER" id="PTHR13068:SF112">
    <property type="entry name" value="TRANSCRIPTION TERMINATION FACTOR 3, MITOCHONDRIAL"/>
    <property type="match status" value="1"/>
</dbReference>
<dbReference type="FunFam" id="1.25.70.10:FF:000002">
    <property type="entry name" value="transcription termination factor 3, mitochondrial"/>
    <property type="match status" value="1"/>
</dbReference>
<dbReference type="PANTHER" id="PTHR13068">
    <property type="entry name" value="CGI-12 PROTEIN-RELATED"/>
    <property type="match status" value="1"/>
</dbReference>
<keyword evidence="5" id="KW-0496">Mitochondrion</keyword>
<comment type="caution">
    <text evidence="8">The sequence shown here is derived from an EMBL/GenBank/DDBJ whole genome shotgun (WGS) entry which is preliminary data.</text>
</comment>
<gene>
    <name evidence="8" type="ORF">BDFB_004654</name>
</gene>
<dbReference type="Pfam" id="PF02536">
    <property type="entry name" value="mTERF"/>
    <property type="match status" value="1"/>
</dbReference>
<keyword evidence="4" id="KW-0805">Transcription regulation</keyword>
<evidence type="ECO:0000256" key="5">
    <source>
        <dbReference type="ARBA" id="ARBA00023128"/>
    </source>
</evidence>
<proteinExistence type="inferred from homology"/>
<dbReference type="AlphaFoldDB" id="A0A482VTT8"/>
<evidence type="ECO:0000256" key="3">
    <source>
        <dbReference type="ARBA" id="ARBA00022946"/>
    </source>
</evidence>
<dbReference type="GO" id="GO:0006355">
    <property type="term" value="P:regulation of DNA-templated transcription"/>
    <property type="evidence" value="ECO:0007669"/>
    <property type="project" value="UniProtKB-ARBA"/>
</dbReference>
<sequence>MLRNILKACNKQTLEKFRQFSKQASQVEDKLTKTNNYEILDTPIITSDDSLHCKESENSVLEKCQEDISHVAPYLKPSFNFAAYVNKSETLQELVKLGVQLYKLEKKAEIPAYILQLDFERDIKNHVIFLSDLGLETCDLGSFITKNPLIFKEDLDNLAVRINYLKFKKFDEKMILRIIQDNPTWLNFSTQDIDKKLGFFQKNFSLTGNEVRELTTKKPRLITFDLNHIKLNTFVIEEEMGFSPEETKQILLHTPKLFMKNQNNILKTFEYVHKKMNIPLETIVQMPQVLTCREFRIKQRHMFLEKLNKIQFDPKKPNYISLTTLVSGNDSHFASEIAGSTIQAFNAFLKSI</sequence>
<keyword evidence="6" id="KW-0804">Transcription</keyword>
<evidence type="ECO:0000256" key="4">
    <source>
        <dbReference type="ARBA" id="ARBA00023015"/>
    </source>
</evidence>